<comment type="caution">
    <text evidence="15">The sequence shown here is derived from an EMBL/GenBank/DDBJ whole genome shotgun (WGS) entry which is preliminary data.</text>
</comment>
<dbReference type="GO" id="GO:0070006">
    <property type="term" value="F:metalloaminopeptidase activity"/>
    <property type="evidence" value="ECO:0007669"/>
    <property type="project" value="InterPro"/>
</dbReference>
<dbReference type="Pfam" id="PF00557">
    <property type="entry name" value="Peptidase_M24"/>
    <property type="match status" value="1"/>
</dbReference>
<dbReference type="SUPFAM" id="SSF53092">
    <property type="entry name" value="Creatinase/prolidase N-terminal domain"/>
    <property type="match status" value="1"/>
</dbReference>
<evidence type="ECO:0000256" key="12">
    <source>
        <dbReference type="ARBA" id="ARBA00081411"/>
    </source>
</evidence>
<dbReference type="SUPFAM" id="SSF55920">
    <property type="entry name" value="Creatinase/aminopeptidase"/>
    <property type="match status" value="1"/>
</dbReference>
<dbReference type="InterPro" id="IPR036005">
    <property type="entry name" value="Creatinase/aminopeptidase-like"/>
</dbReference>
<comment type="catalytic activity">
    <reaction evidence="1">
        <text>Release of any N-terminal amino acid, including proline, that is linked to proline, even from a dipeptide or tripeptide.</text>
        <dbReference type="EC" id="3.4.11.9"/>
    </reaction>
</comment>
<reference evidence="15 16" key="1">
    <citation type="journal article" date="2014" name="Int. J. Syst. Evol. Microbiol.">
        <title>Complete genome sequence of Corynebacterium casei LMG S-19264T (=DSM 44701T), isolated from a smear-ripened cheese.</title>
        <authorList>
            <consortium name="US DOE Joint Genome Institute (JGI-PGF)"/>
            <person name="Walter F."/>
            <person name="Albersmeier A."/>
            <person name="Kalinowski J."/>
            <person name="Ruckert C."/>
        </authorList>
    </citation>
    <scope>NUCLEOTIDE SEQUENCE [LARGE SCALE GENOMIC DNA]</scope>
    <source>
        <strain evidence="15 16">NBRC 110095</strain>
    </source>
</reference>
<evidence type="ECO:0000256" key="2">
    <source>
        <dbReference type="ARBA" id="ARBA00001936"/>
    </source>
</evidence>
<proteinExistence type="inferred from homology"/>
<dbReference type="FunFam" id="3.90.230.10:FF:000002">
    <property type="entry name" value="Xaa-Pro aminopeptidase 3"/>
    <property type="match status" value="1"/>
</dbReference>
<evidence type="ECO:0000256" key="11">
    <source>
        <dbReference type="ARBA" id="ARBA00075356"/>
    </source>
</evidence>
<protein>
    <recommendedName>
        <fullName evidence="10">Xaa-Pro aminopeptidase</fullName>
        <ecNumber evidence="4">3.4.11.9</ecNumber>
    </recommendedName>
    <alternativeName>
        <fullName evidence="11">Aminopeptidase P II</fullName>
    </alternativeName>
    <alternativeName>
        <fullName evidence="12">X-Pro aminopeptidase</fullName>
    </alternativeName>
</protein>
<dbReference type="EC" id="3.4.11.9" evidence="4"/>
<evidence type="ECO:0000256" key="4">
    <source>
        <dbReference type="ARBA" id="ARBA00012574"/>
    </source>
</evidence>
<evidence type="ECO:0000259" key="14">
    <source>
        <dbReference type="SMART" id="SM01011"/>
    </source>
</evidence>
<dbReference type="EMBL" id="BSPD01000020">
    <property type="protein sequence ID" value="GLS24905.1"/>
    <property type="molecule type" value="Genomic_DNA"/>
</dbReference>
<dbReference type="RefSeq" id="WP_269783229.1">
    <property type="nucleotide sequence ID" value="NZ_BSPD01000020.1"/>
</dbReference>
<evidence type="ECO:0000256" key="7">
    <source>
        <dbReference type="ARBA" id="ARBA00022801"/>
    </source>
</evidence>
<dbReference type="GO" id="GO:0005829">
    <property type="term" value="C:cytosol"/>
    <property type="evidence" value="ECO:0007669"/>
    <property type="project" value="TreeGrafter"/>
</dbReference>
<dbReference type="GO" id="GO:0006508">
    <property type="term" value="P:proteolysis"/>
    <property type="evidence" value="ECO:0007669"/>
    <property type="project" value="UniProtKB-KW"/>
</dbReference>
<dbReference type="InterPro" id="IPR001131">
    <property type="entry name" value="Peptidase_M24B_aminopep-P_CS"/>
</dbReference>
<keyword evidence="7" id="KW-0378">Hydrolase</keyword>
<keyword evidence="9" id="KW-0464">Manganese</keyword>
<keyword evidence="5" id="KW-0645">Protease</keyword>
<dbReference type="CDD" id="cd01087">
    <property type="entry name" value="Prolidase"/>
    <property type="match status" value="1"/>
</dbReference>
<comment type="similarity">
    <text evidence="3 13">Belongs to the peptidase M24B family.</text>
</comment>
<evidence type="ECO:0000256" key="5">
    <source>
        <dbReference type="ARBA" id="ARBA00022670"/>
    </source>
</evidence>
<gene>
    <name evidence="15" type="primary">pepP</name>
    <name evidence="15" type="ORF">GCM10007877_06190</name>
</gene>
<evidence type="ECO:0000256" key="1">
    <source>
        <dbReference type="ARBA" id="ARBA00001424"/>
    </source>
</evidence>
<comment type="cofactor">
    <cofactor evidence="2">
        <name>Mn(2+)</name>
        <dbReference type="ChEBI" id="CHEBI:29035"/>
    </cofactor>
</comment>
<evidence type="ECO:0000256" key="6">
    <source>
        <dbReference type="ARBA" id="ARBA00022723"/>
    </source>
</evidence>
<evidence type="ECO:0000256" key="10">
    <source>
        <dbReference type="ARBA" id="ARBA00069363"/>
    </source>
</evidence>
<dbReference type="InterPro" id="IPR007865">
    <property type="entry name" value="Aminopep_P_N"/>
</dbReference>
<keyword evidence="15" id="KW-0031">Aminopeptidase</keyword>
<feature type="domain" description="Aminopeptidase P N-terminal" evidence="14">
    <location>
        <begin position="5"/>
        <end position="139"/>
    </location>
</feature>
<evidence type="ECO:0000313" key="16">
    <source>
        <dbReference type="Proteomes" id="UP001156870"/>
    </source>
</evidence>
<dbReference type="Proteomes" id="UP001156870">
    <property type="component" value="Unassembled WGS sequence"/>
</dbReference>
<dbReference type="Gene3D" id="3.40.350.10">
    <property type="entry name" value="Creatinase/prolidase N-terminal domain"/>
    <property type="match status" value="1"/>
</dbReference>
<sequence length="443" mass="49934">MKQRIALIEYSRRRRELMDMMEPNSIAIIPSAQEVVRSRDTHFSFRQDSDFYYLSGFDEPNAVLALIPGREHGEAVLFVRERDREKEIWDGYRQGPEGVVENFDADDAFPIDDIDEILPGLLEGRERVYYSLGRDADFDRKVMDWVNTLRAQVRAGAVPPGEFSDLHHFLHDMRLFKSASEIRVMKDAGDISANAHVIAMQQCKPGMYEYQLEAHIHHTFAQAGARHPAYSTIVGSGDNACILHYIENNRKMNAGDLVLIDAGCELEMYAADITRTFPVNGKFSEEQKAIYNIVLKAQLAAIEAARPGNHWNQPHEIAVQIITEGLVELGILNGDVEKLLEAGAYRDFYMHRTGHWIGIDVHDVGDYKVAGQWRILEPGMVLTIEPGIYIHRDNDSVDAKWRGIGVRIEDDIVITPDGCDVITDGVPKTVDAIEALMAESTAQ</sequence>
<dbReference type="InterPro" id="IPR000994">
    <property type="entry name" value="Pept_M24"/>
</dbReference>
<dbReference type="GO" id="GO:0030145">
    <property type="term" value="F:manganese ion binding"/>
    <property type="evidence" value="ECO:0007669"/>
    <property type="project" value="InterPro"/>
</dbReference>
<organism evidence="15 16">
    <name type="scientific">Marinibactrum halimedae</name>
    <dbReference type="NCBI Taxonomy" id="1444977"/>
    <lineage>
        <taxon>Bacteria</taxon>
        <taxon>Pseudomonadati</taxon>
        <taxon>Pseudomonadota</taxon>
        <taxon>Gammaproteobacteria</taxon>
        <taxon>Cellvibrionales</taxon>
        <taxon>Cellvibrionaceae</taxon>
        <taxon>Marinibactrum</taxon>
    </lineage>
</organism>
<keyword evidence="8" id="KW-0482">Metalloprotease</keyword>
<dbReference type="InterPro" id="IPR029149">
    <property type="entry name" value="Creatin/AminoP/Spt16_N"/>
</dbReference>
<dbReference type="SMART" id="SM01011">
    <property type="entry name" value="AMP_N"/>
    <property type="match status" value="1"/>
</dbReference>
<evidence type="ECO:0000256" key="13">
    <source>
        <dbReference type="RuleBase" id="RU000590"/>
    </source>
</evidence>
<keyword evidence="16" id="KW-1185">Reference proteome</keyword>
<dbReference type="Pfam" id="PF05195">
    <property type="entry name" value="AMP_N"/>
    <property type="match status" value="1"/>
</dbReference>
<accession>A0AA37WL44</accession>
<dbReference type="PANTHER" id="PTHR43226:SF4">
    <property type="entry name" value="XAA-PRO AMINOPEPTIDASE 3"/>
    <property type="match status" value="1"/>
</dbReference>
<dbReference type="InterPro" id="IPR052433">
    <property type="entry name" value="X-Pro_dipept-like"/>
</dbReference>
<evidence type="ECO:0000313" key="15">
    <source>
        <dbReference type="EMBL" id="GLS24905.1"/>
    </source>
</evidence>
<keyword evidence="6 13" id="KW-0479">Metal-binding</keyword>
<evidence type="ECO:0000256" key="8">
    <source>
        <dbReference type="ARBA" id="ARBA00023049"/>
    </source>
</evidence>
<name>A0AA37WL44_9GAMM</name>
<dbReference type="AlphaFoldDB" id="A0AA37WL44"/>
<dbReference type="PANTHER" id="PTHR43226">
    <property type="entry name" value="XAA-PRO AMINOPEPTIDASE 3"/>
    <property type="match status" value="1"/>
</dbReference>
<dbReference type="Gene3D" id="3.90.230.10">
    <property type="entry name" value="Creatinase/methionine aminopeptidase superfamily"/>
    <property type="match status" value="1"/>
</dbReference>
<evidence type="ECO:0000256" key="9">
    <source>
        <dbReference type="ARBA" id="ARBA00023211"/>
    </source>
</evidence>
<evidence type="ECO:0000256" key="3">
    <source>
        <dbReference type="ARBA" id="ARBA00008766"/>
    </source>
</evidence>
<dbReference type="NCBIfam" id="NF008131">
    <property type="entry name" value="PRK10879.1"/>
    <property type="match status" value="1"/>
</dbReference>
<dbReference type="PROSITE" id="PS00491">
    <property type="entry name" value="PROLINE_PEPTIDASE"/>
    <property type="match status" value="1"/>
</dbReference>